<sequence>MDSKEIKLGLALSGGGARGIAHVGVLQALEDNGLKPSVISGTSAGAIAGALYASGLSPVEILSFVKKASLFKVFKVGLPHAGLTRHTYLRAQLEKLIASDRFEDLNIPLYIAMANLNKGVGEVRHAGPLFDVVTASSAIPLVFQPVEIDGSLYVDGGLLDNLPAEAIRGACDVLLGVNVMPRTHVEKKAVQNVIGIAQRCFDLSIVANTQHSLDACDVVVEPEELLQYTIMNLNRYQEIYEIGYKAMQAKMGALRKAIRRAKAEHSSVS</sequence>
<dbReference type="PANTHER" id="PTHR14226">
    <property type="entry name" value="NEUROPATHY TARGET ESTERASE/SWISS CHEESE D.MELANOGASTER"/>
    <property type="match status" value="1"/>
</dbReference>
<name>A0A5C6RG01_9BACT</name>
<keyword evidence="1 4" id="KW-0378">Hydrolase</keyword>
<dbReference type="GO" id="GO:0016042">
    <property type="term" value="P:lipid catabolic process"/>
    <property type="evidence" value="ECO:0007669"/>
    <property type="project" value="UniProtKB-UniRule"/>
</dbReference>
<evidence type="ECO:0000313" key="7">
    <source>
        <dbReference type="Proteomes" id="UP000321580"/>
    </source>
</evidence>
<protein>
    <submittedName>
        <fullName evidence="6">Patatin-like phospholipase family protein</fullName>
    </submittedName>
</protein>
<feature type="short sequence motif" description="DGA/G" evidence="4">
    <location>
        <begin position="155"/>
        <end position="157"/>
    </location>
</feature>
<dbReference type="InterPro" id="IPR050301">
    <property type="entry name" value="NTE"/>
</dbReference>
<evidence type="ECO:0000256" key="2">
    <source>
        <dbReference type="ARBA" id="ARBA00022963"/>
    </source>
</evidence>
<keyword evidence="3 4" id="KW-0443">Lipid metabolism</keyword>
<dbReference type="OrthoDB" id="9770965at2"/>
<reference evidence="6 7" key="1">
    <citation type="submission" date="2019-08" db="EMBL/GenBank/DDBJ databases">
        <title>Genome of Phaeodactylibacter luteus.</title>
        <authorList>
            <person name="Bowman J.P."/>
        </authorList>
    </citation>
    <scope>NUCLEOTIDE SEQUENCE [LARGE SCALE GENOMIC DNA]</scope>
    <source>
        <strain evidence="6 7">KCTC 42180</strain>
    </source>
</reference>
<dbReference type="RefSeq" id="WP_147169474.1">
    <property type="nucleotide sequence ID" value="NZ_VOOR01000075.1"/>
</dbReference>
<dbReference type="CDD" id="cd07205">
    <property type="entry name" value="Pat_PNPLA6_PNPLA7_NTE1_like"/>
    <property type="match status" value="1"/>
</dbReference>
<dbReference type="AlphaFoldDB" id="A0A5C6RG01"/>
<organism evidence="6 7">
    <name type="scientific">Phaeodactylibacter luteus</name>
    <dbReference type="NCBI Taxonomy" id="1564516"/>
    <lineage>
        <taxon>Bacteria</taxon>
        <taxon>Pseudomonadati</taxon>
        <taxon>Bacteroidota</taxon>
        <taxon>Saprospiria</taxon>
        <taxon>Saprospirales</taxon>
        <taxon>Haliscomenobacteraceae</taxon>
        <taxon>Phaeodactylibacter</taxon>
    </lineage>
</organism>
<dbReference type="Proteomes" id="UP000321580">
    <property type="component" value="Unassembled WGS sequence"/>
</dbReference>
<dbReference type="Gene3D" id="3.40.1090.10">
    <property type="entry name" value="Cytosolic phospholipase A2 catalytic domain"/>
    <property type="match status" value="2"/>
</dbReference>
<evidence type="ECO:0000256" key="1">
    <source>
        <dbReference type="ARBA" id="ARBA00022801"/>
    </source>
</evidence>
<keyword evidence="2 4" id="KW-0442">Lipid degradation</keyword>
<accession>A0A5C6RG01</accession>
<dbReference type="InterPro" id="IPR016035">
    <property type="entry name" value="Acyl_Trfase/lysoPLipase"/>
</dbReference>
<dbReference type="PANTHER" id="PTHR14226:SF29">
    <property type="entry name" value="NEUROPATHY TARGET ESTERASE SWS"/>
    <property type="match status" value="1"/>
</dbReference>
<feature type="active site" description="Proton acceptor" evidence="4">
    <location>
        <position position="155"/>
    </location>
</feature>
<dbReference type="Pfam" id="PF01734">
    <property type="entry name" value="Patatin"/>
    <property type="match status" value="1"/>
</dbReference>
<feature type="active site" description="Nucleophile" evidence="4">
    <location>
        <position position="43"/>
    </location>
</feature>
<dbReference type="InterPro" id="IPR002641">
    <property type="entry name" value="PNPLA_dom"/>
</dbReference>
<evidence type="ECO:0000313" key="6">
    <source>
        <dbReference type="EMBL" id="TXB60585.1"/>
    </source>
</evidence>
<keyword evidence="7" id="KW-1185">Reference proteome</keyword>
<feature type="short sequence motif" description="GXGXXG" evidence="4">
    <location>
        <begin position="14"/>
        <end position="19"/>
    </location>
</feature>
<evidence type="ECO:0000256" key="3">
    <source>
        <dbReference type="ARBA" id="ARBA00023098"/>
    </source>
</evidence>
<comment type="caution">
    <text evidence="6">The sequence shown here is derived from an EMBL/GenBank/DDBJ whole genome shotgun (WGS) entry which is preliminary data.</text>
</comment>
<dbReference type="SUPFAM" id="SSF52151">
    <property type="entry name" value="FabD/lysophospholipase-like"/>
    <property type="match status" value="1"/>
</dbReference>
<feature type="short sequence motif" description="GXSXG" evidence="4">
    <location>
        <begin position="41"/>
        <end position="45"/>
    </location>
</feature>
<gene>
    <name evidence="6" type="ORF">FRY97_20395</name>
</gene>
<evidence type="ECO:0000256" key="4">
    <source>
        <dbReference type="PROSITE-ProRule" id="PRU01161"/>
    </source>
</evidence>
<evidence type="ECO:0000259" key="5">
    <source>
        <dbReference type="PROSITE" id="PS51635"/>
    </source>
</evidence>
<feature type="domain" description="PNPLA" evidence="5">
    <location>
        <begin position="10"/>
        <end position="168"/>
    </location>
</feature>
<dbReference type="GO" id="GO:0016787">
    <property type="term" value="F:hydrolase activity"/>
    <property type="evidence" value="ECO:0007669"/>
    <property type="project" value="UniProtKB-UniRule"/>
</dbReference>
<proteinExistence type="predicted"/>
<dbReference type="EMBL" id="VOOR01000075">
    <property type="protein sequence ID" value="TXB60585.1"/>
    <property type="molecule type" value="Genomic_DNA"/>
</dbReference>
<dbReference type="PROSITE" id="PS51635">
    <property type="entry name" value="PNPLA"/>
    <property type="match status" value="1"/>
</dbReference>